<feature type="region of interest" description="Disordered" evidence="1">
    <location>
        <begin position="19"/>
        <end position="39"/>
    </location>
</feature>
<proteinExistence type="predicted"/>
<feature type="region of interest" description="Disordered" evidence="1">
    <location>
        <begin position="76"/>
        <end position="95"/>
    </location>
</feature>
<evidence type="ECO:0000256" key="1">
    <source>
        <dbReference type="SAM" id="MobiDB-lite"/>
    </source>
</evidence>
<gene>
    <name evidence="2" type="ORF">CJ030_MR3G018270</name>
</gene>
<organism evidence="2 3">
    <name type="scientific">Morella rubra</name>
    <name type="common">Chinese bayberry</name>
    <dbReference type="NCBI Taxonomy" id="262757"/>
    <lineage>
        <taxon>Eukaryota</taxon>
        <taxon>Viridiplantae</taxon>
        <taxon>Streptophyta</taxon>
        <taxon>Embryophyta</taxon>
        <taxon>Tracheophyta</taxon>
        <taxon>Spermatophyta</taxon>
        <taxon>Magnoliopsida</taxon>
        <taxon>eudicotyledons</taxon>
        <taxon>Gunneridae</taxon>
        <taxon>Pentapetalae</taxon>
        <taxon>rosids</taxon>
        <taxon>fabids</taxon>
        <taxon>Fagales</taxon>
        <taxon>Myricaceae</taxon>
        <taxon>Morella</taxon>
    </lineage>
</organism>
<dbReference type="EMBL" id="RXIC02000021">
    <property type="protein sequence ID" value="KAB1218853.1"/>
    <property type="molecule type" value="Genomic_DNA"/>
</dbReference>
<comment type="caution">
    <text evidence="2">The sequence shown here is derived from an EMBL/GenBank/DDBJ whole genome shotgun (WGS) entry which is preliminary data.</text>
</comment>
<protein>
    <submittedName>
        <fullName evidence="2">Uncharacterized protein</fullName>
    </submittedName>
</protein>
<dbReference type="Proteomes" id="UP000516437">
    <property type="component" value="Chromosome 3"/>
</dbReference>
<sequence length="95" mass="10879">MNTEDMVLARQGQALEFGGVPAKKRKEAVPSSAPTTENDKTIEVRADRPKLQFKLLNSPVRKILMEIRNDLHLQWPSRIGSDPNNRDNNKFFSFQ</sequence>
<evidence type="ECO:0000313" key="3">
    <source>
        <dbReference type="Proteomes" id="UP000516437"/>
    </source>
</evidence>
<keyword evidence="3" id="KW-1185">Reference proteome</keyword>
<name>A0A6A1W1U7_9ROSI</name>
<reference evidence="2 3" key="1">
    <citation type="journal article" date="2019" name="Plant Biotechnol. J.">
        <title>The red bayberry genome and genetic basis of sex determination.</title>
        <authorList>
            <person name="Jia H.M."/>
            <person name="Jia H.J."/>
            <person name="Cai Q.L."/>
            <person name="Wang Y."/>
            <person name="Zhao H.B."/>
            <person name="Yang W.F."/>
            <person name="Wang G.Y."/>
            <person name="Li Y.H."/>
            <person name="Zhan D.L."/>
            <person name="Shen Y.T."/>
            <person name="Niu Q.F."/>
            <person name="Chang L."/>
            <person name="Qiu J."/>
            <person name="Zhao L."/>
            <person name="Xie H.B."/>
            <person name="Fu W.Y."/>
            <person name="Jin J."/>
            <person name="Li X.W."/>
            <person name="Jiao Y."/>
            <person name="Zhou C.C."/>
            <person name="Tu T."/>
            <person name="Chai C.Y."/>
            <person name="Gao J.L."/>
            <person name="Fan L.J."/>
            <person name="van de Weg E."/>
            <person name="Wang J.Y."/>
            <person name="Gao Z.S."/>
        </authorList>
    </citation>
    <scope>NUCLEOTIDE SEQUENCE [LARGE SCALE GENOMIC DNA]</scope>
    <source>
        <tissue evidence="2">Leaves</tissue>
    </source>
</reference>
<dbReference type="AlphaFoldDB" id="A0A6A1W1U7"/>
<evidence type="ECO:0000313" key="2">
    <source>
        <dbReference type="EMBL" id="KAB1218853.1"/>
    </source>
</evidence>
<accession>A0A6A1W1U7</accession>